<dbReference type="InterPro" id="IPR009097">
    <property type="entry name" value="Cyclic_Pdiesterase"/>
</dbReference>
<dbReference type="GO" id="GO:0008664">
    <property type="term" value="F:RNA 2',3'-cyclic 3'-phosphodiesterase activity"/>
    <property type="evidence" value="ECO:0007669"/>
    <property type="project" value="UniProtKB-EC"/>
</dbReference>
<keyword evidence="4" id="KW-1185">Reference proteome</keyword>
<protein>
    <recommendedName>
        <fullName evidence="2">RNA 2',3'-cyclic phosphodiesterase</fullName>
        <shortName evidence="2">RNA 2',3'-CPDase</shortName>
        <ecNumber evidence="2">3.1.4.58</ecNumber>
    </recommendedName>
</protein>
<dbReference type="NCBIfam" id="TIGR02258">
    <property type="entry name" value="2_5_ligase"/>
    <property type="match status" value="1"/>
</dbReference>
<dbReference type="PANTHER" id="PTHR35561:SF1">
    <property type="entry name" value="RNA 2',3'-CYCLIC PHOSPHODIESTERASE"/>
    <property type="match status" value="1"/>
</dbReference>
<evidence type="ECO:0000313" key="4">
    <source>
        <dbReference type="Proteomes" id="UP001139410"/>
    </source>
</evidence>
<dbReference type="InterPro" id="IPR004175">
    <property type="entry name" value="RNA_CPDase"/>
</dbReference>
<dbReference type="Proteomes" id="UP001139410">
    <property type="component" value="Unassembled WGS sequence"/>
</dbReference>
<feature type="short sequence motif" description="HXTX 2" evidence="2">
    <location>
        <begin position="121"/>
        <end position="124"/>
    </location>
</feature>
<dbReference type="Pfam" id="PF13563">
    <property type="entry name" value="2_5_RNA_ligase2"/>
    <property type="match status" value="1"/>
</dbReference>
<name>A0A9X1TVU9_9SPHN</name>
<dbReference type="EC" id="3.1.4.58" evidence="2"/>
<dbReference type="Gene3D" id="3.90.1140.10">
    <property type="entry name" value="Cyclic phosphodiesterase"/>
    <property type="match status" value="1"/>
</dbReference>
<feature type="short sequence motif" description="HXTX 1" evidence="2">
    <location>
        <begin position="38"/>
        <end position="41"/>
    </location>
</feature>
<comment type="caution">
    <text evidence="3">The sequence shown here is derived from an EMBL/GenBank/DDBJ whole genome shotgun (WGS) entry which is preliminary data.</text>
</comment>
<dbReference type="AlphaFoldDB" id="A0A9X1TVU9"/>
<comment type="similarity">
    <text evidence="2">Belongs to the 2H phosphoesterase superfamily. ThpR family.</text>
</comment>
<dbReference type="EMBL" id="JAKFGM010000001">
    <property type="protein sequence ID" value="MCF2514569.1"/>
    <property type="molecule type" value="Genomic_DNA"/>
</dbReference>
<organism evidence="3 4">
    <name type="scientific">Sphingomonas cremea</name>
    <dbReference type="NCBI Taxonomy" id="2904799"/>
    <lineage>
        <taxon>Bacteria</taxon>
        <taxon>Pseudomonadati</taxon>
        <taxon>Pseudomonadota</taxon>
        <taxon>Alphaproteobacteria</taxon>
        <taxon>Sphingomonadales</taxon>
        <taxon>Sphingomonadaceae</taxon>
        <taxon>Sphingomonas</taxon>
    </lineage>
</organism>
<reference evidence="3" key="1">
    <citation type="submission" date="2022-01" db="EMBL/GenBank/DDBJ databases">
        <authorList>
            <person name="Jo J.-H."/>
            <person name="Im W.-T."/>
        </authorList>
    </citation>
    <scope>NUCLEOTIDE SEQUENCE</scope>
    <source>
        <strain evidence="3">G124</strain>
    </source>
</reference>
<evidence type="ECO:0000313" key="3">
    <source>
        <dbReference type="EMBL" id="MCF2514569.1"/>
    </source>
</evidence>
<feature type="active site" description="Proton acceptor" evidence="2">
    <location>
        <position position="121"/>
    </location>
</feature>
<feature type="active site" description="Proton donor" evidence="2">
    <location>
        <position position="38"/>
    </location>
</feature>
<accession>A0A9X1TVU9</accession>
<gene>
    <name evidence="3" type="primary">thpR</name>
    <name evidence="3" type="ORF">LVY65_05745</name>
</gene>
<evidence type="ECO:0000256" key="1">
    <source>
        <dbReference type="ARBA" id="ARBA00022801"/>
    </source>
</evidence>
<dbReference type="PANTHER" id="PTHR35561">
    <property type="entry name" value="RNA 2',3'-CYCLIC PHOSPHODIESTERASE"/>
    <property type="match status" value="1"/>
</dbReference>
<dbReference type="GO" id="GO:0004113">
    <property type="term" value="F:2',3'-cyclic-nucleotide 3'-phosphodiesterase activity"/>
    <property type="evidence" value="ECO:0007669"/>
    <property type="project" value="InterPro"/>
</dbReference>
<comment type="catalytic activity">
    <reaction evidence="2">
        <text>a 3'-end 2',3'-cyclophospho-ribonucleotide-RNA + H2O = a 3'-end 2'-phospho-ribonucleotide-RNA + H(+)</text>
        <dbReference type="Rhea" id="RHEA:11828"/>
        <dbReference type="Rhea" id="RHEA-COMP:10464"/>
        <dbReference type="Rhea" id="RHEA-COMP:17353"/>
        <dbReference type="ChEBI" id="CHEBI:15377"/>
        <dbReference type="ChEBI" id="CHEBI:15378"/>
        <dbReference type="ChEBI" id="CHEBI:83064"/>
        <dbReference type="ChEBI" id="CHEBI:173113"/>
        <dbReference type="EC" id="3.1.4.58"/>
    </reaction>
</comment>
<comment type="function">
    <text evidence="2">Hydrolyzes RNA 2',3'-cyclic phosphodiester to an RNA 2'-phosphomonoester.</text>
</comment>
<keyword evidence="1 2" id="KW-0378">Hydrolase</keyword>
<dbReference type="HAMAP" id="MF_01940">
    <property type="entry name" value="RNA_CPDase"/>
    <property type="match status" value="1"/>
</dbReference>
<sequence>MHRLFVALRPSVVLRRHCLDAIAGGPPGWAWQREDQLHLTLRFIGEVERPMAEDIASALASIHASTVDLGLHGVGFFDQGRQGMLFARATEREPLEALHKKVDRALVGAGMVPDRRAFLPHITLARRRKAAIDPMAWLEAHAGLSAPPETIDHFILYESRLGHEGAYYEAIAEYPLG</sequence>
<proteinExistence type="inferred from homology"/>
<evidence type="ECO:0000256" key="2">
    <source>
        <dbReference type="HAMAP-Rule" id="MF_01940"/>
    </source>
</evidence>
<dbReference type="SUPFAM" id="SSF55144">
    <property type="entry name" value="LigT-like"/>
    <property type="match status" value="1"/>
</dbReference>